<accession>A0A844ZGW1</accession>
<comment type="caution">
    <text evidence="1">The sequence shown here is derived from an EMBL/GenBank/DDBJ whole genome shotgun (WGS) entry which is preliminary data.</text>
</comment>
<dbReference type="EMBL" id="WTYW01000001">
    <property type="protein sequence ID" value="MXO84949.1"/>
    <property type="molecule type" value="Genomic_DNA"/>
</dbReference>
<evidence type="ECO:0000313" key="1">
    <source>
        <dbReference type="EMBL" id="MXO84949.1"/>
    </source>
</evidence>
<dbReference type="Proteomes" id="UP000433104">
    <property type="component" value="Unassembled WGS sequence"/>
</dbReference>
<dbReference type="RefSeq" id="WP_160681445.1">
    <property type="nucleotide sequence ID" value="NZ_WTYW01000001.1"/>
</dbReference>
<gene>
    <name evidence="1" type="ORF">GRI38_02750</name>
</gene>
<protein>
    <submittedName>
        <fullName evidence="1">Uncharacterized protein</fullName>
    </submittedName>
</protein>
<sequence>MSDGKEGTRSILLIEDEPAQMEKRLTALSQAVGGTRFTIEPWLPGEEGTEYEAALGRRLETRPILVATDHALDDGGAHGFRSGAVVSACRKMAIPVGNYSRKPIDLEEPDLFLFRFSEDPEVAAGEILDIASGFDDLAARISQAEAAGRKGWARTLADVLGRGDMAASFSLYSARNVGSFAATIKALEERLGEAEAIRSLEIYMIGHLLKNGILSFAGPIMDGLTLCSYLACADEQQEELEALFAQAQYEGPFGGRTAYFWQDDIDEALEGLAEKHDVEEEDGDPGDDIYRRRIVDAVLGAKPHGCQREGCGGSRGGFRCPYTDRTVCDRPDCSATSSSWIPTGAHLCRVEREYYDRHAPLLGL</sequence>
<organism evidence="1 2">
    <name type="scientific">Parapontixanthobacter aurantiacus</name>
    <dbReference type="NCBI Taxonomy" id="1463599"/>
    <lineage>
        <taxon>Bacteria</taxon>
        <taxon>Pseudomonadati</taxon>
        <taxon>Pseudomonadota</taxon>
        <taxon>Alphaproteobacteria</taxon>
        <taxon>Sphingomonadales</taxon>
        <taxon>Erythrobacteraceae</taxon>
        <taxon>Parapontixanthobacter</taxon>
    </lineage>
</organism>
<reference evidence="1 2" key="1">
    <citation type="submission" date="2019-12" db="EMBL/GenBank/DDBJ databases">
        <title>Genomic-based taxomic classification of the family Erythrobacteraceae.</title>
        <authorList>
            <person name="Xu L."/>
        </authorList>
    </citation>
    <scope>NUCLEOTIDE SEQUENCE [LARGE SCALE GENOMIC DNA]</scope>
    <source>
        <strain evidence="1 2">MCCC 1A09962</strain>
    </source>
</reference>
<proteinExistence type="predicted"/>
<name>A0A844ZGW1_9SPHN</name>
<keyword evidence="2" id="KW-1185">Reference proteome</keyword>
<dbReference type="AlphaFoldDB" id="A0A844ZGW1"/>
<evidence type="ECO:0000313" key="2">
    <source>
        <dbReference type="Proteomes" id="UP000433104"/>
    </source>
</evidence>
<dbReference type="OrthoDB" id="8478774at2"/>